<dbReference type="Proteomes" id="UP001460270">
    <property type="component" value="Unassembled WGS sequence"/>
</dbReference>
<sequence length="545" mass="61514">MKGVITSTYGRILKMDSTKKITKKLAGDVGETATWMTNVTNEYGQVLNSVSGIVKRYQDAKEPEPEVIYVDRDCCNEAGVCPQSFIFFRPWKSIVRLDIFHFMRRFSAGLTTEHHRLYGIFCSRLSSCIFEVDQRDLMELKEAKKCEMMMKYLDHTPSESQVMSSITSSEESRHCRKRTRGIEQTRQLIDKMLQSLWDSTDTMGLPLINHENMTKVWAVQQNTWNASRIRLVWTYIPSLTLGCKKEKSCLMSTGVQEGPHLLKVSIITNAALFQVPVEKHAMHTQMYMLEGGSRWNLNRACDAVSMGGTSKQKYERIAVAYLLHQTGRGDMQAPQHHSELGSILPDIDEDWAEDSLSPASVQATDMPHPHNEIATCDSRGVPGWEAVDKLAEYLVSSIGLLLLYLLLRQMTLGVCTLICSQWTRLSVNTLRSVRRGTCLDPGGTRATECSAPGQQAAERLFMVHGQAAHKPDITRISECVALKLLKEYQPARNRPKDVKGKTLPLTQAIVQTYSHIKQLLEDNQLILQQTNLVLVTVNNTTVSSW</sequence>
<protein>
    <submittedName>
        <fullName evidence="1">Uncharacterized protein</fullName>
    </submittedName>
</protein>
<dbReference type="AlphaFoldDB" id="A0AAW0MRA6"/>
<evidence type="ECO:0000313" key="1">
    <source>
        <dbReference type="EMBL" id="KAK7880865.1"/>
    </source>
</evidence>
<gene>
    <name evidence="1" type="ORF">WMY93_032504</name>
</gene>
<comment type="caution">
    <text evidence="1">The sequence shown here is derived from an EMBL/GenBank/DDBJ whole genome shotgun (WGS) entry which is preliminary data.</text>
</comment>
<keyword evidence="2" id="KW-1185">Reference proteome</keyword>
<dbReference type="PANTHER" id="PTHR24401">
    <property type="entry name" value="SI:CH211-243P7.3-RELATED"/>
    <property type="match status" value="1"/>
</dbReference>
<proteinExistence type="predicted"/>
<organism evidence="1 2">
    <name type="scientific">Mugilogobius chulae</name>
    <name type="common">yellowstripe goby</name>
    <dbReference type="NCBI Taxonomy" id="88201"/>
    <lineage>
        <taxon>Eukaryota</taxon>
        <taxon>Metazoa</taxon>
        <taxon>Chordata</taxon>
        <taxon>Craniata</taxon>
        <taxon>Vertebrata</taxon>
        <taxon>Euteleostomi</taxon>
        <taxon>Actinopterygii</taxon>
        <taxon>Neopterygii</taxon>
        <taxon>Teleostei</taxon>
        <taxon>Neoteleostei</taxon>
        <taxon>Acanthomorphata</taxon>
        <taxon>Gobiaria</taxon>
        <taxon>Gobiiformes</taxon>
        <taxon>Gobioidei</taxon>
        <taxon>Gobiidae</taxon>
        <taxon>Gobionellinae</taxon>
        <taxon>Mugilogobius</taxon>
    </lineage>
</organism>
<name>A0AAW0MRA6_9GOBI</name>
<reference evidence="2" key="1">
    <citation type="submission" date="2024-04" db="EMBL/GenBank/DDBJ databases">
        <title>Salinicola lusitanus LLJ914,a marine bacterium isolated from the Okinawa Trough.</title>
        <authorList>
            <person name="Li J."/>
        </authorList>
    </citation>
    <scope>NUCLEOTIDE SEQUENCE [LARGE SCALE GENOMIC DNA]</scope>
</reference>
<dbReference type="EMBL" id="JBBPFD010000043">
    <property type="protein sequence ID" value="KAK7880865.1"/>
    <property type="molecule type" value="Genomic_DNA"/>
</dbReference>
<evidence type="ECO:0000313" key="2">
    <source>
        <dbReference type="Proteomes" id="UP001460270"/>
    </source>
</evidence>
<accession>A0AAW0MRA6</accession>
<dbReference type="PANTHER" id="PTHR24401:SF29">
    <property type="entry name" value="SI:CH211-243P7.3-RELATED"/>
    <property type="match status" value="1"/>
</dbReference>